<dbReference type="Proteomes" id="UP000199569">
    <property type="component" value="Unassembled WGS sequence"/>
</dbReference>
<protein>
    <recommendedName>
        <fullName evidence="3">Anti-sigma factor NepR domain-containing protein</fullName>
    </recommendedName>
</protein>
<evidence type="ECO:0008006" key="3">
    <source>
        <dbReference type="Google" id="ProtNLM"/>
    </source>
</evidence>
<keyword evidence="2" id="KW-1185">Reference proteome</keyword>
<proteinExistence type="predicted"/>
<sequence>MSRDASGDVCLPYVNDVPPDVATFMIARAFAETYRDVLEAPIPDPLVAILRQMEIRRADHDRHAA</sequence>
<gene>
    <name evidence="1" type="ORF">SAMN02927923_02874</name>
</gene>
<organism evidence="1 2">
    <name type="scientific">Microvirga guangxiensis</name>
    <dbReference type="NCBI Taxonomy" id="549386"/>
    <lineage>
        <taxon>Bacteria</taxon>
        <taxon>Pseudomonadati</taxon>
        <taxon>Pseudomonadota</taxon>
        <taxon>Alphaproteobacteria</taxon>
        <taxon>Hyphomicrobiales</taxon>
        <taxon>Methylobacteriaceae</taxon>
        <taxon>Microvirga</taxon>
    </lineage>
</organism>
<dbReference type="STRING" id="549386.SAMN02927923_02874"/>
<reference evidence="1 2" key="1">
    <citation type="submission" date="2016-10" db="EMBL/GenBank/DDBJ databases">
        <authorList>
            <person name="de Groot N.N."/>
        </authorList>
    </citation>
    <scope>NUCLEOTIDE SEQUENCE [LARGE SCALE GENOMIC DNA]</scope>
    <source>
        <strain evidence="1 2">CGMCC 1.7666</strain>
    </source>
</reference>
<dbReference type="EMBL" id="FMVJ01000008">
    <property type="protein sequence ID" value="SCY92766.1"/>
    <property type="molecule type" value="Genomic_DNA"/>
</dbReference>
<name>A0A1G5JWR2_9HYPH</name>
<accession>A0A1G5JWR2</accession>
<evidence type="ECO:0000313" key="1">
    <source>
        <dbReference type="EMBL" id="SCY92766.1"/>
    </source>
</evidence>
<evidence type="ECO:0000313" key="2">
    <source>
        <dbReference type="Proteomes" id="UP000199569"/>
    </source>
</evidence>
<dbReference type="AlphaFoldDB" id="A0A1G5JWR2"/>
<dbReference type="RefSeq" id="WP_244510542.1">
    <property type="nucleotide sequence ID" value="NZ_FMVJ01000008.1"/>
</dbReference>